<reference evidence="1 2" key="1">
    <citation type="submission" date="2024-11" db="EMBL/GenBank/DDBJ databases">
        <title>Adaptive evolution of stress response genes in parasites aligns with host niche diversity.</title>
        <authorList>
            <person name="Hahn C."/>
            <person name="Resl P."/>
        </authorList>
    </citation>
    <scope>NUCLEOTIDE SEQUENCE [LARGE SCALE GENOMIC DNA]</scope>
    <source>
        <strain evidence="1">EGGRZ-B1_66</strain>
        <tissue evidence="1">Body</tissue>
    </source>
</reference>
<gene>
    <name evidence="1" type="ORF">Ciccas_010923</name>
</gene>
<organism evidence="1 2">
    <name type="scientific">Cichlidogyrus casuarinus</name>
    <dbReference type="NCBI Taxonomy" id="1844966"/>
    <lineage>
        <taxon>Eukaryota</taxon>
        <taxon>Metazoa</taxon>
        <taxon>Spiralia</taxon>
        <taxon>Lophotrochozoa</taxon>
        <taxon>Platyhelminthes</taxon>
        <taxon>Monogenea</taxon>
        <taxon>Monopisthocotylea</taxon>
        <taxon>Dactylogyridea</taxon>
        <taxon>Ancyrocephalidae</taxon>
        <taxon>Cichlidogyrus</taxon>
    </lineage>
</organism>
<keyword evidence="2" id="KW-1185">Reference proteome</keyword>
<proteinExistence type="predicted"/>
<comment type="caution">
    <text evidence="1">The sequence shown here is derived from an EMBL/GenBank/DDBJ whole genome shotgun (WGS) entry which is preliminary data.</text>
</comment>
<evidence type="ECO:0000313" key="2">
    <source>
        <dbReference type="Proteomes" id="UP001626550"/>
    </source>
</evidence>
<sequence>ALDPPQPALNHLIHHGIEFKFSIHVWATDITGDISFDLNYSNLIFTLIKFPRIVCNKMEKIKNPIAILDLALTTDQIFDQIPMKDHNMMTSSAMRCYRRQIAATLSRRLNLPLIVFSSIADCPGALIAAKSEENLTEEELSNQFGFGVINPKDRIEERIFQFTPSDEIFSRFVFDYFGPNPDDWLGIAIFYDNVTGEQRIFAI</sequence>
<dbReference type="AlphaFoldDB" id="A0ABD2PTV8"/>
<feature type="non-terminal residue" evidence="1">
    <location>
        <position position="1"/>
    </location>
</feature>
<dbReference type="Proteomes" id="UP001626550">
    <property type="component" value="Unassembled WGS sequence"/>
</dbReference>
<dbReference type="EMBL" id="JBJKFK010002887">
    <property type="protein sequence ID" value="KAL3310513.1"/>
    <property type="molecule type" value="Genomic_DNA"/>
</dbReference>
<accession>A0ABD2PTV8</accession>
<evidence type="ECO:0000313" key="1">
    <source>
        <dbReference type="EMBL" id="KAL3310513.1"/>
    </source>
</evidence>
<name>A0ABD2PTV8_9PLAT</name>
<protein>
    <submittedName>
        <fullName evidence="1">Uncharacterized protein</fullName>
    </submittedName>
</protein>